<evidence type="ECO:0000313" key="2">
    <source>
        <dbReference type="Proteomes" id="UP000232673"/>
    </source>
</evidence>
<accession>A0A2N0TSB5</accession>
<gene>
    <name evidence="1" type="ORF">APR41_05340</name>
</gene>
<sequence>MIKYGLVVLGLLLSFSAYSQEKIMMEGKLQGEFFDKTSIHIINQRNENGVNSDFEGNFNIEVMLGDTLIVSSVQFEKVNRVITPEIFKLEKIIIDLKPQVNELDEVRLSNISLSGSLMLDFKDIEVIDKSEFGLSYVEERTRTEKKLQAANRNLFATIFNSFSGKTNQLESIKNIEDKRNLIDRAIHAVPKALFKDLNLPDNLIKDFIYFCAENPNFHLLVAKERHLELVEYYQMKAPKFLARRK</sequence>
<dbReference type="Proteomes" id="UP000232673">
    <property type="component" value="Unassembled WGS sequence"/>
</dbReference>
<evidence type="ECO:0000313" key="1">
    <source>
        <dbReference type="EMBL" id="PKD17634.1"/>
    </source>
</evidence>
<reference evidence="1 2" key="1">
    <citation type="submission" date="2015-10" db="EMBL/GenBank/DDBJ databases">
        <title>Draft genome sequence of Salegentibacter salinarum KCTC 12975.</title>
        <authorList>
            <person name="Lin W."/>
            <person name="Zheng Q."/>
        </authorList>
    </citation>
    <scope>NUCLEOTIDE SEQUENCE [LARGE SCALE GENOMIC DNA]</scope>
    <source>
        <strain evidence="1 2">KCTC 12975</strain>
    </source>
</reference>
<dbReference type="AlphaFoldDB" id="A0A2N0TSB5"/>
<keyword evidence="2" id="KW-1185">Reference proteome</keyword>
<dbReference type="STRING" id="447422.SAMN05660903_01093"/>
<evidence type="ECO:0008006" key="3">
    <source>
        <dbReference type="Google" id="ProtNLM"/>
    </source>
</evidence>
<organism evidence="1 2">
    <name type="scientific">Salegentibacter salinarum</name>
    <dbReference type="NCBI Taxonomy" id="447422"/>
    <lineage>
        <taxon>Bacteria</taxon>
        <taxon>Pseudomonadati</taxon>
        <taxon>Bacteroidota</taxon>
        <taxon>Flavobacteriia</taxon>
        <taxon>Flavobacteriales</taxon>
        <taxon>Flavobacteriaceae</taxon>
        <taxon>Salegentibacter</taxon>
    </lineage>
</organism>
<protein>
    <recommendedName>
        <fullName evidence="3">CarboxypepD_reg-like domain-containing protein</fullName>
    </recommendedName>
</protein>
<name>A0A2N0TSB5_9FLAO</name>
<proteinExistence type="predicted"/>
<dbReference type="EMBL" id="LKTS01000034">
    <property type="protein sequence ID" value="PKD17634.1"/>
    <property type="molecule type" value="Genomic_DNA"/>
</dbReference>
<comment type="caution">
    <text evidence="1">The sequence shown here is derived from an EMBL/GenBank/DDBJ whole genome shotgun (WGS) entry which is preliminary data.</text>
</comment>